<dbReference type="PANTHER" id="PTHR38602:SF1">
    <property type="entry name" value="INNER MEMBRANE PROTEIN"/>
    <property type="match status" value="1"/>
</dbReference>
<dbReference type="Pfam" id="PF09838">
    <property type="entry name" value="DUF2065"/>
    <property type="match status" value="1"/>
</dbReference>
<name>A0ABS3Q3D4_9GAMM</name>
<gene>
    <name evidence="2" type="ORF">J3998_04625</name>
</gene>
<dbReference type="RefSeq" id="WP_208148290.1">
    <property type="nucleotide sequence ID" value="NZ_JAGETV010000005.1"/>
</dbReference>
<comment type="caution">
    <text evidence="2">The sequence shown here is derived from an EMBL/GenBank/DDBJ whole genome shotgun (WGS) entry which is preliminary data.</text>
</comment>
<keyword evidence="1" id="KW-0472">Membrane</keyword>
<dbReference type="Proteomes" id="UP000664835">
    <property type="component" value="Unassembled WGS sequence"/>
</dbReference>
<sequence length="61" mass="6806">MFETLFAAFALVLIIEGLLPFAFPHFWKKMMSEASAMPEGNLRVMGLFSIAIGLILLLIFS</sequence>
<proteinExistence type="predicted"/>
<evidence type="ECO:0000313" key="3">
    <source>
        <dbReference type="Proteomes" id="UP000664835"/>
    </source>
</evidence>
<keyword evidence="3" id="KW-1185">Reference proteome</keyword>
<evidence type="ECO:0000256" key="1">
    <source>
        <dbReference type="SAM" id="Phobius"/>
    </source>
</evidence>
<accession>A0ABS3Q3D4</accession>
<reference evidence="2 3" key="1">
    <citation type="submission" date="2021-03" db="EMBL/GenBank/DDBJ databases">
        <title>Thiomicrorhabdus sp.nov.,novel sulfur-oxidizing bacteria isolated from coastal sediment.</title>
        <authorList>
            <person name="Liu X."/>
        </authorList>
    </citation>
    <scope>NUCLEOTIDE SEQUENCE [LARGE SCALE GENOMIC DNA]</scope>
    <source>
        <strain evidence="2 3">6S2-11</strain>
    </source>
</reference>
<dbReference type="PANTHER" id="PTHR38602">
    <property type="entry name" value="INNER MEMBRANE PROTEIN-RELATED"/>
    <property type="match status" value="1"/>
</dbReference>
<feature type="transmembrane region" description="Helical" evidence="1">
    <location>
        <begin position="44"/>
        <end position="60"/>
    </location>
</feature>
<protein>
    <submittedName>
        <fullName evidence="2">DUF2065 domain-containing protein</fullName>
    </submittedName>
</protein>
<dbReference type="InterPro" id="IPR019201">
    <property type="entry name" value="DUF2065"/>
</dbReference>
<keyword evidence="1" id="KW-0812">Transmembrane</keyword>
<organism evidence="2 3">
    <name type="scientific">Thiomicrorhabdus marina</name>
    <dbReference type="NCBI Taxonomy" id="2818442"/>
    <lineage>
        <taxon>Bacteria</taxon>
        <taxon>Pseudomonadati</taxon>
        <taxon>Pseudomonadota</taxon>
        <taxon>Gammaproteobacteria</taxon>
        <taxon>Thiotrichales</taxon>
        <taxon>Piscirickettsiaceae</taxon>
        <taxon>Thiomicrorhabdus</taxon>
    </lineage>
</organism>
<evidence type="ECO:0000313" key="2">
    <source>
        <dbReference type="EMBL" id="MBO1926852.1"/>
    </source>
</evidence>
<dbReference type="EMBL" id="JAGETV010000005">
    <property type="protein sequence ID" value="MBO1926852.1"/>
    <property type="molecule type" value="Genomic_DNA"/>
</dbReference>
<keyword evidence="1" id="KW-1133">Transmembrane helix</keyword>